<comment type="similarity">
    <text evidence="1">Belongs to the peptidase C1 family.</text>
</comment>
<proteinExistence type="inferred from homology"/>
<dbReference type="EMBL" id="JTDF01005704">
    <property type="protein sequence ID" value="KAF8566034.1"/>
    <property type="molecule type" value="Genomic_DNA"/>
</dbReference>
<comment type="caution">
    <text evidence="12">The sequence shown here is derived from an EMBL/GenBank/DDBJ whole genome shotgun (WGS) entry which is preliminary data.</text>
</comment>
<dbReference type="FunFam" id="3.90.70.10:FF:000031">
    <property type="entry name" value="Cathepsin B"/>
    <property type="match status" value="1"/>
</dbReference>
<feature type="signal peptide" evidence="10">
    <location>
        <begin position="1"/>
        <end position="25"/>
    </location>
</feature>
<keyword evidence="2" id="KW-0645">Protease</keyword>
<dbReference type="InterPro" id="IPR000668">
    <property type="entry name" value="Peptidase_C1A_C"/>
</dbReference>
<feature type="chain" id="PRO_5035735496" description="Cathepsin B-like cysteine proteinase" evidence="10">
    <location>
        <begin position="26"/>
        <end position="341"/>
    </location>
</feature>
<evidence type="ECO:0000256" key="9">
    <source>
        <dbReference type="ARBA" id="ARBA00073107"/>
    </source>
</evidence>
<gene>
    <name evidence="12" type="ORF">P879_07351</name>
</gene>
<dbReference type="PRINTS" id="PR00705">
    <property type="entry name" value="PAPAIN"/>
</dbReference>
<dbReference type="CDD" id="cd02620">
    <property type="entry name" value="Peptidase_C1A_CathepsinB"/>
    <property type="match status" value="1"/>
</dbReference>
<evidence type="ECO:0000256" key="2">
    <source>
        <dbReference type="ARBA" id="ARBA00022670"/>
    </source>
</evidence>
<organism evidence="12 13">
    <name type="scientific">Paragonimus westermani</name>
    <dbReference type="NCBI Taxonomy" id="34504"/>
    <lineage>
        <taxon>Eukaryota</taxon>
        <taxon>Metazoa</taxon>
        <taxon>Spiralia</taxon>
        <taxon>Lophotrochozoa</taxon>
        <taxon>Platyhelminthes</taxon>
        <taxon>Trematoda</taxon>
        <taxon>Digenea</taxon>
        <taxon>Plagiorchiida</taxon>
        <taxon>Troglotremata</taxon>
        <taxon>Troglotrematidae</taxon>
        <taxon>Paragonimus</taxon>
    </lineage>
</organism>
<evidence type="ECO:0000313" key="13">
    <source>
        <dbReference type="Proteomes" id="UP000699462"/>
    </source>
</evidence>
<dbReference type="InterPro" id="IPR038765">
    <property type="entry name" value="Papain-like_cys_pep_sf"/>
</dbReference>
<dbReference type="SMART" id="SM00645">
    <property type="entry name" value="Pept_C1"/>
    <property type="match status" value="1"/>
</dbReference>
<dbReference type="Proteomes" id="UP000699462">
    <property type="component" value="Unassembled WGS sequence"/>
</dbReference>
<evidence type="ECO:0000259" key="11">
    <source>
        <dbReference type="SMART" id="SM00645"/>
    </source>
</evidence>
<dbReference type="PANTHER" id="PTHR12411">
    <property type="entry name" value="CYSTEINE PROTEASE FAMILY C1-RELATED"/>
    <property type="match status" value="1"/>
</dbReference>
<dbReference type="InterPro" id="IPR000169">
    <property type="entry name" value="Pept_cys_AS"/>
</dbReference>
<evidence type="ECO:0000256" key="8">
    <source>
        <dbReference type="ARBA" id="ARBA00055576"/>
    </source>
</evidence>
<evidence type="ECO:0000256" key="3">
    <source>
        <dbReference type="ARBA" id="ARBA00022729"/>
    </source>
</evidence>
<sequence length="341" mass="38558">MGVKFRMNQLLILSLLLNLFASSKSTENDFTEYTHPKYGAKWRASHSNRRFRTANEVDGLLGARHESAEERARRPTIHHPLSANNELPVTFNAIDKWYWCKSITRIRDQSKCGSCWAVAAVEAMTDRVCIHSNGKYRKRLSETDLLACCKTCGDGCNGGWPARAWDFWKSDGVVTGGSREAKEGCKSYPFPRCTHYGEGKYKKCPAERYPTPICINLCDSDAIDYEKDKTRANSSYNVPANEKQIMMEIMTNGPVEAAFDVYEDFPTYTSGIYFHAWGELKSGHAVKIVGWGEEDGVPYWLVANSWNEGWGENGFVRFLRGMDECRIESEITAGMTDLDAL</sequence>
<dbReference type="PROSITE" id="PS00639">
    <property type="entry name" value="THIOL_PROTEASE_HIS"/>
    <property type="match status" value="1"/>
</dbReference>
<dbReference type="PROSITE" id="PS00640">
    <property type="entry name" value="THIOL_PROTEASE_ASN"/>
    <property type="match status" value="1"/>
</dbReference>
<dbReference type="InterPro" id="IPR025660">
    <property type="entry name" value="Pept_his_AS"/>
</dbReference>
<evidence type="ECO:0000256" key="4">
    <source>
        <dbReference type="ARBA" id="ARBA00022801"/>
    </source>
</evidence>
<dbReference type="PROSITE" id="PS00139">
    <property type="entry name" value="THIOL_PROTEASE_CYS"/>
    <property type="match status" value="1"/>
</dbReference>
<dbReference type="GO" id="GO:0006508">
    <property type="term" value="P:proteolysis"/>
    <property type="evidence" value="ECO:0007669"/>
    <property type="project" value="UniProtKB-KW"/>
</dbReference>
<keyword evidence="6" id="KW-0865">Zymogen</keyword>
<dbReference type="Pfam" id="PF00112">
    <property type="entry name" value="Peptidase_C1"/>
    <property type="match status" value="1"/>
</dbReference>
<keyword evidence="13" id="KW-1185">Reference proteome</keyword>
<dbReference type="InterPro" id="IPR025661">
    <property type="entry name" value="Pept_asp_AS"/>
</dbReference>
<keyword evidence="3 10" id="KW-0732">Signal</keyword>
<evidence type="ECO:0000313" key="12">
    <source>
        <dbReference type="EMBL" id="KAF8566034.1"/>
    </source>
</evidence>
<keyword evidence="5" id="KW-0788">Thiol protease</keyword>
<protein>
    <recommendedName>
        <fullName evidence="9">Cathepsin B-like cysteine proteinase</fullName>
    </recommendedName>
</protein>
<dbReference type="InterPro" id="IPR013128">
    <property type="entry name" value="Peptidase_C1A"/>
</dbReference>
<comment type="function">
    <text evidence="8">Thiol protease. Has a role as a digestive enzyme.</text>
</comment>
<dbReference type="GO" id="GO:0008234">
    <property type="term" value="F:cysteine-type peptidase activity"/>
    <property type="evidence" value="ECO:0007669"/>
    <property type="project" value="UniProtKB-KW"/>
</dbReference>
<evidence type="ECO:0000256" key="6">
    <source>
        <dbReference type="ARBA" id="ARBA00023145"/>
    </source>
</evidence>
<keyword evidence="4" id="KW-0378">Hydrolase</keyword>
<evidence type="ECO:0000256" key="5">
    <source>
        <dbReference type="ARBA" id="ARBA00022807"/>
    </source>
</evidence>
<evidence type="ECO:0000256" key="10">
    <source>
        <dbReference type="SAM" id="SignalP"/>
    </source>
</evidence>
<reference evidence="12 13" key="1">
    <citation type="submission" date="2019-07" db="EMBL/GenBank/DDBJ databases">
        <title>Annotation for the trematode Paragonimus westermani.</title>
        <authorList>
            <person name="Choi Y.-J."/>
        </authorList>
    </citation>
    <scope>NUCLEOTIDE SEQUENCE [LARGE SCALE GENOMIC DNA]</scope>
    <source>
        <strain evidence="12">180907_Pwestermani</strain>
    </source>
</reference>
<keyword evidence="7" id="KW-1015">Disulfide bond</keyword>
<evidence type="ECO:0000256" key="7">
    <source>
        <dbReference type="ARBA" id="ARBA00023157"/>
    </source>
</evidence>
<dbReference type="Gene3D" id="3.90.70.10">
    <property type="entry name" value="Cysteine proteinases"/>
    <property type="match status" value="1"/>
</dbReference>
<evidence type="ECO:0000256" key="1">
    <source>
        <dbReference type="ARBA" id="ARBA00008455"/>
    </source>
</evidence>
<accession>A0A8T0DGH7</accession>
<dbReference type="SUPFAM" id="SSF54001">
    <property type="entry name" value="Cysteine proteinases"/>
    <property type="match status" value="1"/>
</dbReference>
<dbReference type="OrthoDB" id="640249at2759"/>
<dbReference type="AlphaFoldDB" id="A0A8T0DGH7"/>
<name>A0A8T0DGH7_9TREM</name>
<feature type="domain" description="Peptidase C1A papain C-terminal" evidence="11">
    <location>
        <begin position="87"/>
        <end position="335"/>
    </location>
</feature>